<geneLocation type="plasmid" evidence="2">
    <name>p14057B</name>
</geneLocation>
<dbReference type="Pfam" id="PF13730">
    <property type="entry name" value="HTH_36"/>
    <property type="match status" value="1"/>
</dbReference>
<sequence>MLRTQYAAAIGCARGNALDEIMREVWTRYGAGQLTDDEAGELTTLAHERRAALRGSGQETFRLVLPPPAARCPTPVRRRSHFRGRSEGRIWRPTTRKDVQAILKAAEIYNEAGLREKGERSGPLGSVALDVLRLFVNLIDFRTGRLEPSISTIMDRLGRSRDTIVRALKNLRAHGFIDWLRRYEPTGNEGRGPQVQQASNAYRLSLPEKAQQFLGRFGKAPPPPADHGQDQQAWSEAIDAYKNTLPLDERTQLDAGDNALGKALVMLAKGVMKRESDKQTESPSNPHIMRLLISLWDVGTVFFTIYPQVFRHEKSSIYYKYIEPLSYCFSISFKILIITVYGFMKWYICKCLFCKVYLLDLSYNRNAKPMTGSNELRFNLTQIRG</sequence>
<protein>
    <submittedName>
        <fullName evidence="2">Replication initiation protein A</fullName>
    </submittedName>
</protein>
<proteinExistence type="predicted"/>
<feature type="transmembrane region" description="Helical" evidence="1">
    <location>
        <begin position="288"/>
        <end position="306"/>
    </location>
</feature>
<dbReference type="InterPro" id="IPR036390">
    <property type="entry name" value="WH_DNA-bd_sf"/>
</dbReference>
<feature type="transmembrane region" description="Helical" evidence="1">
    <location>
        <begin position="327"/>
        <end position="348"/>
    </location>
</feature>
<keyword evidence="1" id="KW-0472">Membrane</keyword>
<name>A0A218MAX4_PSEAI</name>
<accession>A0A218MAX4</accession>
<dbReference type="SUPFAM" id="SSF46785">
    <property type="entry name" value="Winged helix' DNA-binding domain"/>
    <property type="match status" value="1"/>
</dbReference>
<keyword evidence="1" id="KW-0812">Transmembrane</keyword>
<reference evidence="2" key="1">
    <citation type="journal article" date="2018" name="Virulence">
        <title>Coexistence of two novel resistance plasmids, blaKPC-2-carrying p14057A and tetA(A) -carrying p14057B, in Pseudomonas aeruginosa.</title>
        <authorList>
            <person name="Shi L."/>
            <person name="Liang Q."/>
            <person name="Feng J."/>
            <person name="Zhan Z."/>
            <person name="Zhao Y."/>
            <person name="Yang W."/>
            <person name="Yang H."/>
            <person name="Chen Y."/>
            <person name="Huang M."/>
            <person name="Tong Y."/>
            <person name="Li X."/>
            <person name="Yin Z."/>
            <person name="Wang J."/>
            <person name="Zhou D."/>
        </authorList>
    </citation>
    <scope>NUCLEOTIDE SEQUENCE</scope>
    <source>
        <plasmid evidence="2">p14057B</plasmid>
    </source>
</reference>
<organism evidence="2">
    <name type="scientific">Pseudomonas aeruginosa</name>
    <dbReference type="NCBI Taxonomy" id="287"/>
    <lineage>
        <taxon>Bacteria</taxon>
        <taxon>Pseudomonadati</taxon>
        <taxon>Pseudomonadota</taxon>
        <taxon>Gammaproteobacteria</taxon>
        <taxon>Pseudomonadales</taxon>
        <taxon>Pseudomonadaceae</taxon>
        <taxon>Pseudomonas</taxon>
    </lineage>
</organism>
<dbReference type="AlphaFoldDB" id="A0A218MAX4"/>
<evidence type="ECO:0000256" key="1">
    <source>
        <dbReference type="SAM" id="Phobius"/>
    </source>
</evidence>
<dbReference type="RefSeq" id="WP_223716505.1">
    <property type="nucleotide sequence ID" value="NZ_JAIQJR010000039.1"/>
</dbReference>
<keyword evidence="2" id="KW-0614">Plasmid</keyword>
<dbReference type="EMBL" id="KY296096">
    <property type="protein sequence ID" value="ASD54105.1"/>
    <property type="molecule type" value="Genomic_DNA"/>
</dbReference>
<evidence type="ECO:0000313" key="2">
    <source>
        <dbReference type="EMBL" id="ASD54105.1"/>
    </source>
</evidence>
<keyword evidence="1" id="KW-1133">Transmembrane helix</keyword>